<name>A0A165NIW0_9APHY</name>
<organism evidence="1 2">
    <name type="scientific">Daedalea quercina L-15889</name>
    <dbReference type="NCBI Taxonomy" id="1314783"/>
    <lineage>
        <taxon>Eukaryota</taxon>
        <taxon>Fungi</taxon>
        <taxon>Dikarya</taxon>
        <taxon>Basidiomycota</taxon>
        <taxon>Agaricomycotina</taxon>
        <taxon>Agaricomycetes</taxon>
        <taxon>Polyporales</taxon>
        <taxon>Fomitopsis</taxon>
    </lineage>
</organism>
<reference evidence="1 2" key="1">
    <citation type="journal article" date="2016" name="Mol. Biol. Evol.">
        <title>Comparative Genomics of Early-Diverging Mushroom-Forming Fungi Provides Insights into the Origins of Lignocellulose Decay Capabilities.</title>
        <authorList>
            <person name="Nagy L.G."/>
            <person name="Riley R."/>
            <person name="Tritt A."/>
            <person name="Adam C."/>
            <person name="Daum C."/>
            <person name="Floudas D."/>
            <person name="Sun H."/>
            <person name="Yadav J.S."/>
            <person name="Pangilinan J."/>
            <person name="Larsson K.H."/>
            <person name="Matsuura K."/>
            <person name="Barry K."/>
            <person name="Labutti K."/>
            <person name="Kuo R."/>
            <person name="Ohm R.A."/>
            <person name="Bhattacharya S.S."/>
            <person name="Shirouzu T."/>
            <person name="Yoshinaga Y."/>
            <person name="Martin F.M."/>
            <person name="Grigoriev I.V."/>
            <person name="Hibbett D.S."/>
        </authorList>
    </citation>
    <scope>NUCLEOTIDE SEQUENCE [LARGE SCALE GENOMIC DNA]</scope>
    <source>
        <strain evidence="1 2">L-15889</strain>
    </source>
</reference>
<protein>
    <submittedName>
        <fullName evidence="1">Uncharacterized protein</fullName>
    </submittedName>
</protein>
<gene>
    <name evidence="1" type="ORF">DAEQUDRAFT_427638</name>
</gene>
<sequence length="112" mass="12428">MRVKETRGTRARMQKRSVLAYRTRWKCALSLYMDGSTNKITSVQYVVWVCIAVSGRSVKGTILYISPAEANKRRGLIKPALPFPSTYTPPPGIESSRRVCSCVACVELSASL</sequence>
<accession>A0A165NIW0</accession>
<dbReference type="AlphaFoldDB" id="A0A165NIW0"/>
<keyword evidence="2" id="KW-1185">Reference proteome</keyword>
<evidence type="ECO:0000313" key="1">
    <source>
        <dbReference type="EMBL" id="KZT67019.1"/>
    </source>
</evidence>
<proteinExistence type="predicted"/>
<dbReference type="EMBL" id="KV429081">
    <property type="protein sequence ID" value="KZT67019.1"/>
    <property type="molecule type" value="Genomic_DNA"/>
</dbReference>
<dbReference type="Proteomes" id="UP000076727">
    <property type="component" value="Unassembled WGS sequence"/>
</dbReference>
<evidence type="ECO:0000313" key="2">
    <source>
        <dbReference type="Proteomes" id="UP000076727"/>
    </source>
</evidence>